<gene>
    <name evidence="2" type="ORF">E5K04_06455</name>
</gene>
<reference evidence="2 3" key="1">
    <citation type="submission" date="2019-04" db="EMBL/GenBank/DDBJ databases">
        <title>Crenobacter sp. nov.</title>
        <authorList>
            <person name="Shi S."/>
        </authorList>
    </citation>
    <scope>NUCLEOTIDE SEQUENCE [LARGE SCALE GENOMIC DNA]</scope>
    <source>
        <strain evidence="2 3">GY 70310</strain>
    </source>
</reference>
<name>A0A4T0UX21_9NEIS</name>
<keyword evidence="3" id="KW-1185">Reference proteome</keyword>
<keyword evidence="1" id="KW-0732">Signal</keyword>
<feature type="signal peptide" evidence="1">
    <location>
        <begin position="1"/>
        <end position="22"/>
    </location>
</feature>
<dbReference type="AlphaFoldDB" id="A0A4T0UX21"/>
<dbReference type="Proteomes" id="UP000308891">
    <property type="component" value="Unassembled WGS sequence"/>
</dbReference>
<protein>
    <submittedName>
        <fullName evidence="2">Type II and III secretion system protein</fullName>
    </submittedName>
</protein>
<evidence type="ECO:0000313" key="3">
    <source>
        <dbReference type="Proteomes" id="UP000308891"/>
    </source>
</evidence>
<comment type="caution">
    <text evidence="2">The sequence shown here is derived from an EMBL/GenBank/DDBJ whole genome shotgun (WGS) entry which is preliminary data.</text>
</comment>
<dbReference type="EMBL" id="STGJ01000006">
    <property type="protein sequence ID" value="TIC83659.1"/>
    <property type="molecule type" value="Genomic_DNA"/>
</dbReference>
<evidence type="ECO:0000313" key="2">
    <source>
        <dbReference type="EMBL" id="TIC83659.1"/>
    </source>
</evidence>
<evidence type="ECO:0000256" key="1">
    <source>
        <dbReference type="SAM" id="SignalP"/>
    </source>
</evidence>
<sequence length="187" mass="19496">MMNRRFLLTALFAATLSPLAAATPAQLVVEVNASQRQGGASIQWGQSGAGGWSLSSGSNHGGSTQSVMVQDGMSASISFGEERAVPWWIGGDGGSVQQAVRGFWVTPTLTGANTVRLSVAVDDSRFAGDGQVKGRRLVTEISAPLGQWVTVGRFDEQASGARIFVFGAQVASSGGGSEIRLRVLRAR</sequence>
<proteinExistence type="predicted"/>
<feature type="chain" id="PRO_5020625666" evidence="1">
    <location>
        <begin position="23"/>
        <end position="187"/>
    </location>
</feature>
<organism evidence="2 3">
    <name type="scientific">Crenobacter intestini</name>
    <dbReference type="NCBI Taxonomy" id="2563443"/>
    <lineage>
        <taxon>Bacteria</taxon>
        <taxon>Pseudomonadati</taxon>
        <taxon>Pseudomonadota</taxon>
        <taxon>Betaproteobacteria</taxon>
        <taxon>Neisseriales</taxon>
        <taxon>Neisseriaceae</taxon>
        <taxon>Crenobacter</taxon>
    </lineage>
</organism>
<accession>A0A4T0UX21</accession>
<dbReference type="RefSeq" id="WP_136552156.1">
    <property type="nucleotide sequence ID" value="NZ_STGJ01000006.1"/>
</dbReference>
<dbReference type="OrthoDB" id="5401600at2"/>